<feature type="domain" description="DUF1707" evidence="3">
    <location>
        <begin position="26"/>
        <end position="78"/>
    </location>
</feature>
<sequence>MDTDDPHTGDEHLPERPSRPAGRDGLRVGDADRTAALDALGDHLAAGRLDVDEFGDRSARAAVAVHRVDLAELFTDLPAPHPTLPEAPRPPAPAAPAPRREARNDHLPVRPPVAGLGIAILLVMMLPVMVLGAVTTGSAGGLLVLPLLFVILGHAGRARRGRWHGRGPGDHWGPPGRW</sequence>
<evidence type="ECO:0000256" key="1">
    <source>
        <dbReference type="SAM" id="MobiDB-lite"/>
    </source>
</evidence>
<evidence type="ECO:0000259" key="3">
    <source>
        <dbReference type="Pfam" id="PF08044"/>
    </source>
</evidence>
<evidence type="ECO:0000256" key="2">
    <source>
        <dbReference type="SAM" id="Phobius"/>
    </source>
</evidence>
<feature type="region of interest" description="Disordered" evidence="1">
    <location>
        <begin position="1"/>
        <end position="30"/>
    </location>
</feature>
<keyword evidence="5" id="KW-1185">Reference proteome</keyword>
<comment type="caution">
    <text evidence="4">The sequence shown here is derived from an EMBL/GenBank/DDBJ whole genome shotgun (WGS) entry which is preliminary data.</text>
</comment>
<dbReference type="InterPro" id="IPR012551">
    <property type="entry name" value="DUF1707_SHOCT-like"/>
</dbReference>
<organism evidence="4 5">
    <name type="scientific">Actinomycetospora succinea</name>
    <dbReference type="NCBI Taxonomy" id="663603"/>
    <lineage>
        <taxon>Bacteria</taxon>
        <taxon>Bacillati</taxon>
        <taxon>Actinomycetota</taxon>
        <taxon>Actinomycetes</taxon>
        <taxon>Pseudonocardiales</taxon>
        <taxon>Pseudonocardiaceae</taxon>
        <taxon>Actinomycetospora</taxon>
    </lineage>
</organism>
<evidence type="ECO:0000313" key="5">
    <source>
        <dbReference type="Proteomes" id="UP000295705"/>
    </source>
</evidence>
<dbReference type="RefSeq" id="WP_243741543.1">
    <property type="nucleotide sequence ID" value="NZ_BAABHR010000007.1"/>
</dbReference>
<dbReference type="Pfam" id="PF08044">
    <property type="entry name" value="DUF1707"/>
    <property type="match status" value="1"/>
</dbReference>
<name>A0A4R6VIH6_9PSEU</name>
<accession>A0A4R6VIH6</accession>
<feature type="compositionally biased region" description="Basic and acidic residues" evidence="1">
    <location>
        <begin position="98"/>
        <end position="108"/>
    </location>
</feature>
<keyword evidence="2" id="KW-0812">Transmembrane</keyword>
<gene>
    <name evidence="4" type="ORF">EV188_102261</name>
</gene>
<feature type="region of interest" description="Disordered" evidence="1">
    <location>
        <begin position="159"/>
        <end position="178"/>
    </location>
</feature>
<feature type="transmembrane region" description="Helical" evidence="2">
    <location>
        <begin position="113"/>
        <end position="133"/>
    </location>
</feature>
<evidence type="ECO:0000313" key="4">
    <source>
        <dbReference type="EMBL" id="TDQ62606.1"/>
    </source>
</evidence>
<reference evidence="4 5" key="1">
    <citation type="submission" date="2019-03" db="EMBL/GenBank/DDBJ databases">
        <title>Genomic Encyclopedia of Type Strains, Phase IV (KMG-IV): sequencing the most valuable type-strain genomes for metagenomic binning, comparative biology and taxonomic classification.</title>
        <authorList>
            <person name="Goeker M."/>
        </authorList>
    </citation>
    <scope>NUCLEOTIDE SEQUENCE [LARGE SCALE GENOMIC DNA]</scope>
    <source>
        <strain evidence="4 5">DSM 45775</strain>
    </source>
</reference>
<feature type="transmembrane region" description="Helical" evidence="2">
    <location>
        <begin position="139"/>
        <end position="156"/>
    </location>
</feature>
<dbReference type="AlphaFoldDB" id="A0A4R6VIH6"/>
<keyword evidence="2" id="KW-1133">Transmembrane helix</keyword>
<protein>
    <submittedName>
        <fullName evidence="4">Uncharacterized protein DUF1707</fullName>
    </submittedName>
</protein>
<dbReference type="Proteomes" id="UP000295705">
    <property type="component" value="Unassembled WGS sequence"/>
</dbReference>
<proteinExistence type="predicted"/>
<keyword evidence="2" id="KW-0472">Membrane</keyword>
<dbReference type="EMBL" id="SNYO01000002">
    <property type="protein sequence ID" value="TDQ62606.1"/>
    <property type="molecule type" value="Genomic_DNA"/>
</dbReference>
<feature type="region of interest" description="Disordered" evidence="1">
    <location>
        <begin position="77"/>
        <end position="108"/>
    </location>
</feature>
<feature type="compositionally biased region" description="Pro residues" evidence="1">
    <location>
        <begin position="79"/>
        <end position="96"/>
    </location>
</feature>